<dbReference type="EMBL" id="HBUF01339553">
    <property type="protein sequence ID" value="CAG6700788.1"/>
    <property type="molecule type" value="Transcribed_RNA"/>
</dbReference>
<dbReference type="EMBL" id="HBUF01339551">
    <property type="protein sequence ID" value="CAG6700780.1"/>
    <property type="molecule type" value="Transcribed_RNA"/>
</dbReference>
<evidence type="ECO:0000313" key="1">
    <source>
        <dbReference type="EMBL" id="CAG6700780.1"/>
    </source>
</evidence>
<dbReference type="EMBL" id="HBUF01339547">
    <property type="protein sequence ID" value="CAG6700760.1"/>
    <property type="molecule type" value="Transcribed_RNA"/>
</dbReference>
<dbReference type="EMBL" id="HBUF01339549">
    <property type="protein sequence ID" value="CAG6700770.1"/>
    <property type="molecule type" value="Transcribed_RNA"/>
</dbReference>
<dbReference type="EMBL" id="HBUF01339550">
    <property type="protein sequence ID" value="CAG6700775.1"/>
    <property type="molecule type" value="Transcribed_RNA"/>
</dbReference>
<protein>
    <submittedName>
        <fullName evidence="1">Uncharacterized protein</fullName>
    </submittedName>
</protein>
<dbReference type="EMBL" id="HBUF01339552">
    <property type="protein sequence ID" value="CAG6700784.1"/>
    <property type="molecule type" value="Transcribed_RNA"/>
</dbReference>
<sequence>MATSPRPPPRLVIIVVHTPRYNIVNSMSNHRNVITRKTPNWRPCWRVRPPTPLPPRPPTTIVQTPPHIPPSPLHSTPPTQRVVLVQIRIQVEALSCCPICPSRPFPSRRSAPFPLPPCSPPPPLSYNTIWPITIENDTTVVEITCNSSNNIIITSNNSMTQSKKIKMTKKKKKMTTTLPPFLPPPR</sequence>
<organism evidence="1">
    <name type="scientific">Cacopsylla melanoneura</name>
    <dbReference type="NCBI Taxonomy" id="428564"/>
    <lineage>
        <taxon>Eukaryota</taxon>
        <taxon>Metazoa</taxon>
        <taxon>Ecdysozoa</taxon>
        <taxon>Arthropoda</taxon>
        <taxon>Hexapoda</taxon>
        <taxon>Insecta</taxon>
        <taxon>Pterygota</taxon>
        <taxon>Neoptera</taxon>
        <taxon>Paraneoptera</taxon>
        <taxon>Hemiptera</taxon>
        <taxon>Sternorrhyncha</taxon>
        <taxon>Psylloidea</taxon>
        <taxon>Psyllidae</taxon>
        <taxon>Psyllinae</taxon>
        <taxon>Cacopsylla</taxon>
    </lineage>
</organism>
<reference evidence="1" key="1">
    <citation type="submission" date="2021-05" db="EMBL/GenBank/DDBJ databases">
        <authorList>
            <person name="Alioto T."/>
            <person name="Alioto T."/>
            <person name="Gomez Garrido J."/>
        </authorList>
    </citation>
    <scope>NUCLEOTIDE SEQUENCE</scope>
</reference>
<dbReference type="AlphaFoldDB" id="A0A8D8U568"/>
<dbReference type="EMBL" id="HBUF01339548">
    <property type="protein sequence ID" value="CAG6700765.1"/>
    <property type="molecule type" value="Transcribed_RNA"/>
</dbReference>
<proteinExistence type="predicted"/>
<accession>A0A8D8U568</accession>
<name>A0A8D8U568_9HEMI</name>